<dbReference type="PRINTS" id="PR00038">
    <property type="entry name" value="HTHLUXR"/>
</dbReference>
<reference evidence="4 5" key="1">
    <citation type="submission" date="2019-01" db="EMBL/GenBank/DDBJ databases">
        <title>Sequencing the genomes of 1000 actinobacteria strains.</title>
        <authorList>
            <person name="Klenk H.-P."/>
        </authorList>
    </citation>
    <scope>NUCLEOTIDE SEQUENCE [LARGE SCALE GENOMIC DNA]</scope>
    <source>
        <strain evidence="4 5">DSM 43925</strain>
    </source>
</reference>
<dbReference type="SMART" id="SM00421">
    <property type="entry name" value="HTH_LUXR"/>
    <property type="match status" value="1"/>
</dbReference>
<dbReference type="InterPro" id="IPR011990">
    <property type="entry name" value="TPR-like_helical_dom_sf"/>
</dbReference>
<dbReference type="InterPro" id="IPR041664">
    <property type="entry name" value="AAA_16"/>
</dbReference>
<dbReference type="SUPFAM" id="SSF46894">
    <property type="entry name" value="C-terminal effector domain of the bipartite response regulators"/>
    <property type="match status" value="1"/>
</dbReference>
<dbReference type="Pfam" id="PF13191">
    <property type="entry name" value="AAA_16"/>
    <property type="match status" value="1"/>
</dbReference>
<dbReference type="InterPro" id="IPR036388">
    <property type="entry name" value="WH-like_DNA-bd_sf"/>
</dbReference>
<evidence type="ECO:0000313" key="4">
    <source>
        <dbReference type="EMBL" id="RVX38812.1"/>
    </source>
</evidence>
<dbReference type="Pfam" id="PF00196">
    <property type="entry name" value="GerE"/>
    <property type="match status" value="1"/>
</dbReference>
<comment type="caution">
    <text evidence="4">The sequence shown here is derived from an EMBL/GenBank/DDBJ whole genome shotgun (WGS) entry which is preliminary data.</text>
</comment>
<evidence type="ECO:0000259" key="3">
    <source>
        <dbReference type="PROSITE" id="PS50043"/>
    </source>
</evidence>
<keyword evidence="5" id="KW-1185">Reference proteome</keyword>
<evidence type="ECO:0000313" key="5">
    <source>
        <dbReference type="Proteomes" id="UP000284824"/>
    </source>
</evidence>
<organism evidence="4 5">
    <name type="scientific">Nonomuraea polychroma</name>
    <dbReference type="NCBI Taxonomy" id="46176"/>
    <lineage>
        <taxon>Bacteria</taxon>
        <taxon>Bacillati</taxon>
        <taxon>Actinomycetota</taxon>
        <taxon>Actinomycetes</taxon>
        <taxon>Streptosporangiales</taxon>
        <taxon>Streptosporangiaceae</taxon>
        <taxon>Nonomuraea</taxon>
    </lineage>
</organism>
<dbReference type="EMBL" id="SAUN01000001">
    <property type="protein sequence ID" value="RVX38812.1"/>
    <property type="molecule type" value="Genomic_DNA"/>
</dbReference>
<dbReference type="GO" id="GO:0006355">
    <property type="term" value="P:regulation of DNA-templated transcription"/>
    <property type="evidence" value="ECO:0007669"/>
    <property type="project" value="InterPro"/>
</dbReference>
<dbReference type="GO" id="GO:0005737">
    <property type="term" value="C:cytoplasm"/>
    <property type="evidence" value="ECO:0007669"/>
    <property type="project" value="TreeGrafter"/>
</dbReference>
<keyword evidence="2" id="KW-0067">ATP-binding</keyword>
<sequence>MSPDGALVGRHAEIRQIDALLDAARQGKGGAMVLRGEPGIGKSTLLGYARQAASGFRVMDAAGAEFEMELPFAALHQLCAPVLDHVAGLPAPHRKALEIAFGLDTGTPDPLLVGIATLGLLSETADERPLLCVVDDAQWLDHASAKALAFVARRVAAEPVAVLFGLREPAPERGRPGEPSPEQGRLAELDRLPALVLAGLAEADARALLKAEVRAPLDERVRDRILAESRGNPLALLELPRSAGLSGMAGGFALPGASPLSSRIERSFQARLERLPTGVRLLLTVAAADTVGDPQLLWKAAESLGIEPGSAETAAGSGLIEFGTRIRFCHPLARAAAYNSADPGERRRAHQALAAATDPVTDPDRLAWHHAQASVGPDEEIAAELDGSAARAQSRGGVAATAAFLERAAELSTDPERRVERVLAAAQAKLEVGDYERAAGLLSTVATGSAHQLARADVLRGRLSFVRHRGAEGAHAYLLGAARRMAELDPAWSRARYLDAIEMGILIGGLDDIVAAAKDAPPGEGTDVLLDAIVSLVTEGHRAAVPVLRPLISDVGGEHWTRRPSLALILAAEVWDFDSLRGIGHRIVELGRTSGSFFTLPIGLAMAATAGVHAGDFGAAMEMISEGAAIVEATGASPLVYPSIHLAAMRGRKQEATELFDRVLAASQLMTISVHWATAVLNNGLADYPAALAAAQRAVASRDLANAGLALPELIEAAMRCGEEEQAASALRSLTERTQAAGTPWGLGVEAYARGMVTGDEESFRAAIEHLDGSLATVARARARLLYGEWLRREGRRREARERLRQSHEMFSDIGMEAFAARAAGELRATGEHVRSRANQAGEELTVQEVHIARLVAGGETSREVAARLFISPRTVDAHLRNIFRKLGITSRRQLRDLNL</sequence>
<evidence type="ECO:0000256" key="1">
    <source>
        <dbReference type="ARBA" id="ARBA00022741"/>
    </source>
</evidence>
<keyword evidence="1" id="KW-0547">Nucleotide-binding</keyword>
<dbReference type="Gene3D" id="1.25.40.10">
    <property type="entry name" value="Tetratricopeptide repeat domain"/>
    <property type="match status" value="1"/>
</dbReference>
<dbReference type="PROSITE" id="PS00622">
    <property type="entry name" value="HTH_LUXR_1"/>
    <property type="match status" value="1"/>
</dbReference>
<dbReference type="PROSITE" id="PS50043">
    <property type="entry name" value="HTH_LUXR_2"/>
    <property type="match status" value="1"/>
</dbReference>
<dbReference type="GO" id="GO:0004016">
    <property type="term" value="F:adenylate cyclase activity"/>
    <property type="evidence" value="ECO:0007669"/>
    <property type="project" value="TreeGrafter"/>
</dbReference>
<dbReference type="GO" id="GO:0003677">
    <property type="term" value="F:DNA binding"/>
    <property type="evidence" value="ECO:0007669"/>
    <property type="project" value="InterPro"/>
</dbReference>
<dbReference type="Gene3D" id="1.10.10.10">
    <property type="entry name" value="Winged helix-like DNA-binding domain superfamily/Winged helix DNA-binding domain"/>
    <property type="match status" value="1"/>
</dbReference>
<accession>A0A438LZA3</accession>
<dbReference type="InterPro" id="IPR016032">
    <property type="entry name" value="Sig_transdc_resp-reg_C-effctor"/>
</dbReference>
<protein>
    <submittedName>
        <fullName evidence="4">Regulatory LuxR family protein</fullName>
    </submittedName>
</protein>
<proteinExistence type="predicted"/>
<name>A0A438LZA3_9ACTN</name>
<dbReference type="InterPro" id="IPR000792">
    <property type="entry name" value="Tscrpt_reg_LuxR_C"/>
</dbReference>
<dbReference type="PANTHER" id="PTHR16305">
    <property type="entry name" value="TESTICULAR SOLUBLE ADENYLYL CYCLASE"/>
    <property type="match status" value="1"/>
</dbReference>
<dbReference type="RefSeq" id="WP_127940515.1">
    <property type="nucleotide sequence ID" value="NZ_SAUN01000001.1"/>
</dbReference>
<dbReference type="OrthoDB" id="483at2"/>
<evidence type="ECO:0000256" key="2">
    <source>
        <dbReference type="ARBA" id="ARBA00022840"/>
    </source>
</evidence>
<dbReference type="GO" id="GO:0005524">
    <property type="term" value="F:ATP binding"/>
    <property type="evidence" value="ECO:0007669"/>
    <property type="project" value="UniProtKB-KW"/>
</dbReference>
<feature type="domain" description="HTH luxR-type" evidence="3">
    <location>
        <begin position="838"/>
        <end position="900"/>
    </location>
</feature>
<dbReference type="CDD" id="cd06170">
    <property type="entry name" value="LuxR_C_like"/>
    <property type="match status" value="1"/>
</dbReference>
<dbReference type="InterPro" id="IPR027417">
    <property type="entry name" value="P-loop_NTPase"/>
</dbReference>
<dbReference type="AlphaFoldDB" id="A0A438LZA3"/>
<gene>
    <name evidence="4" type="ORF">EDD27_1140</name>
</gene>
<dbReference type="PANTHER" id="PTHR16305:SF35">
    <property type="entry name" value="TRANSCRIPTIONAL ACTIVATOR DOMAIN"/>
    <property type="match status" value="1"/>
</dbReference>
<dbReference type="SUPFAM" id="SSF52540">
    <property type="entry name" value="P-loop containing nucleoside triphosphate hydrolases"/>
    <property type="match status" value="1"/>
</dbReference>
<dbReference type="Proteomes" id="UP000284824">
    <property type="component" value="Unassembled WGS sequence"/>
</dbReference>